<dbReference type="Proteomes" id="UP000008810">
    <property type="component" value="Chromosome 2"/>
</dbReference>
<evidence type="ECO:0000313" key="5">
    <source>
        <dbReference type="Proteomes" id="UP000008810"/>
    </source>
</evidence>
<evidence type="ECO:0000313" key="3">
    <source>
        <dbReference type="EMBL" id="KQK05240.1"/>
    </source>
</evidence>
<dbReference type="OrthoDB" id="672058at2759"/>
<feature type="region of interest" description="Disordered" evidence="2">
    <location>
        <begin position="1"/>
        <end position="79"/>
    </location>
</feature>
<dbReference type="Gramene" id="KQK05240">
    <property type="protein sequence ID" value="KQK05240"/>
    <property type="gene ID" value="BRADI_2g18930v3"/>
</dbReference>
<keyword evidence="5" id="KW-1185">Reference proteome</keyword>
<reference evidence="3 4" key="1">
    <citation type="journal article" date="2010" name="Nature">
        <title>Genome sequencing and analysis of the model grass Brachypodium distachyon.</title>
        <authorList>
            <consortium name="International Brachypodium Initiative"/>
        </authorList>
    </citation>
    <scope>NUCLEOTIDE SEQUENCE [LARGE SCALE GENOMIC DNA]</scope>
    <source>
        <strain evidence="3 4">Bd21</strain>
    </source>
</reference>
<dbReference type="InterPro" id="IPR007608">
    <property type="entry name" value="Senescence_reg_S40"/>
</dbReference>
<dbReference type="AlphaFoldDB" id="I1HHA0"/>
<dbReference type="OMA" id="EILWPAG"/>
<dbReference type="EnsemblPlants" id="KQK05240">
    <property type="protein sequence ID" value="KQK05240"/>
    <property type="gene ID" value="BRADI_2g18930v3"/>
</dbReference>
<dbReference type="PANTHER" id="PTHR33083">
    <property type="entry name" value="EXPRESSED PROTEIN"/>
    <property type="match status" value="1"/>
</dbReference>
<evidence type="ECO:0000256" key="2">
    <source>
        <dbReference type="SAM" id="MobiDB-lite"/>
    </source>
</evidence>
<dbReference type="HOGENOM" id="CLU_088831_2_1_1"/>
<evidence type="ECO:0000313" key="4">
    <source>
        <dbReference type="EnsemblPlants" id="KQK05240"/>
    </source>
</evidence>
<dbReference type="eggNOG" id="ENOG502S431">
    <property type="taxonomic scope" value="Eukaryota"/>
</dbReference>
<dbReference type="EMBL" id="CM000881">
    <property type="protein sequence ID" value="KQK05240.1"/>
    <property type="molecule type" value="Genomic_DNA"/>
</dbReference>
<reference evidence="3" key="2">
    <citation type="submission" date="2017-06" db="EMBL/GenBank/DDBJ databases">
        <title>WGS assembly of Brachypodium distachyon.</title>
        <authorList>
            <consortium name="The International Brachypodium Initiative"/>
            <person name="Lucas S."/>
            <person name="Harmon-Smith M."/>
            <person name="Lail K."/>
            <person name="Tice H."/>
            <person name="Grimwood J."/>
            <person name="Bruce D."/>
            <person name="Barry K."/>
            <person name="Shu S."/>
            <person name="Lindquist E."/>
            <person name="Wang M."/>
            <person name="Pitluck S."/>
            <person name="Vogel J.P."/>
            <person name="Garvin D.F."/>
            <person name="Mockler T.C."/>
            <person name="Schmutz J."/>
            <person name="Rokhsar D."/>
            <person name="Bevan M.W."/>
        </authorList>
    </citation>
    <scope>NUCLEOTIDE SEQUENCE</scope>
    <source>
        <strain evidence="3">Bd21</strain>
    </source>
</reference>
<sequence length="137" mass="15010">MDDLQEFQEADVLWPGSGYSADDGDTASSVSPVLLPGGASPPRPEQSAPVDVPPARKRRRLSRSWASDEDDDGCCTNDAKRGAVLLPPHVIVDRRRRIGGMRTAAYSMCAGKGRTLKGRDLRDVRDRVLRMTGFIEE</sequence>
<organism evidence="4">
    <name type="scientific">Brachypodium distachyon</name>
    <name type="common">Purple false brome</name>
    <name type="synonym">Trachynia distachya</name>
    <dbReference type="NCBI Taxonomy" id="15368"/>
    <lineage>
        <taxon>Eukaryota</taxon>
        <taxon>Viridiplantae</taxon>
        <taxon>Streptophyta</taxon>
        <taxon>Embryophyta</taxon>
        <taxon>Tracheophyta</taxon>
        <taxon>Spermatophyta</taxon>
        <taxon>Magnoliopsida</taxon>
        <taxon>Liliopsida</taxon>
        <taxon>Poales</taxon>
        <taxon>Poaceae</taxon>
        <taxon>BOP clade</taxon>
        <taxon>Pooideae</taxon>
        <taxon>Stipodae</taxon>
        <taxon>Brachypodieae</taxon>
        <taxon>Brachypodium</taxon>
    </lineage>
</organism>
<comment type="similarity">
    <text evidence="1">Belongs to the senescence regulator S40 family.</text>
</comment>
<gene>
    <name evidence="4" type="primary">LOC104582605</name>
    <name evidence="3" type="ORF">BRADI_2g18930v3</name>
</gene>
<accession>I1HHA0</accession>
<dbReference type="GeneID" id="104582605"/>
<dbReference type="STRING" id="15368.I1HHA0"/>
<dbReference type="Pfam" id="PF04520">
    <property type="entry name" value="Senescence_reg"/>
    <property type="match status" value="1"/>
</dbReference>
<dbReference type="PANTHER" id="PTHR33083:SF19">
    <property type="entry name" value="OS05G0531100 PROTEIN"/>
    <property type="match status" value="1"/>
</dbReference>
<dbReference type="RefSeq" id="XP_010231127.1">
    <property type="nucleotide sequence ID" value="XM_010232825.3"/>
</dbReference>
<evidence type="ECO:0008006" key="6">
    <source>
        <dbReference type="Google" id="ProtNLM"/>
    </source>
</evidence>
<evidence type="ECO:0000256" key="1">
    <source>
        <dbReference type="ARBA" id="ARBA00034773"/>
    </source>
</evidence>
<name>I1HHA0_BRADI</name>
<reference evidence="4" key="3">
    <citation type="submission" date="2018-08" db="UniProtKB">
        <authorList>
            <consortium name="EnsemblPlants"/>
        </authorList>
    </citation>
    <scope>IDENTIFICATION</scope>
    <source>
        <strain evidence="4">cv. Bd21</strain>
    </source>
</reference>
<dbReference type="GO" id="GO:0010150">
    <property type="term" value="P:leaf senescence"/>
    <property type="evidence" value="ECO:0007669"/>
    <property type="project" value="UniProtKB-ARBA"/>
</dbReference>
<proteinExistence type="inferred from homology"/>
<protein>
    <recommendedName>
        <fullName evidence="6">Senescence regulator</fullName>
    </recommendedName>
</protein>
<dbReference type="KEGG" id="bdi:104582605"/>